<name>A0A0G0Q6F2_9BACT</name>
<evidence type="ECO:0000256" key="5">
    <source>
        <dbReference type="ARBA" id="ARBA00023236"/>
    </source>
</evidence>
<protein>
    <submittedName>
        <fullName evidence="7">UMUC domain protein DNA-repair protein</fullName>
    </submittedName>
</protein>
<dbReference type="Pfam" id="PF13438">
    <property type="entry name" value="DUF4113"/>
    <property type="match status" value="1"/>
</dbReference>
<dbReference type="GO" id="GO:0042276">
    <property type="term" value="P:error-prone translesion synthesis"/>
    <property type="evidence" value="ECO:0007669"/>
    <property type="project" value="TreeGrafter"/>
</dbReference>
<dbReference type="InterPro" id="IPR001126">
    <property type="entry name" value="UmuC"/>
</dbReference>
<dbReference type="InterPro" id="IPR017961">
    <property type="entry name" value="DNA_pol_Y-fam_little_finger"/>
</dbReference>
<dbReference type="InterPro" id="IPR043128">
    <property type="entry name" value="Rev_trsase/Diguanyl_cyclase"/>
</dbReference>
<evidence type="ECO:0000256" key="4">
    <source>
        <dbReference type="ARBA" id="ARBA00023204"/>
    </source>
</evidence>
<evidence type="ECO:0000256" key="3">
    <source>
        <dbReference type="ARBA" id="ARBA00023199"/>
    </source>
</evidence>
<keyword evidence="3" id="KW-0741">SOS mutagenesis</keyword>
<organism evidence="7 8">
    <name type="scientific">candidate division WS6 bacterium GW2011_GWF2_39_15</name>
    <dbReference type="NCBI Taxonomy" id="1619100"/>
    <lineage>
        <taxon>Bacteria</taxon>
        <taxon>Candidatus Dojkabacteria</taxon>
    </lineage>
</organism>
<dbReference type="PROSITE" id="PS50173">
    <property type="entry name" value="UMUC"/>
    <property type="match status" value="1"/>
</dbReference>
<dbReference type="Proteomes" id="UP000034799">
    <property type="component" value="Unassembled WGS sequence"/>
</dbReference>
<keyword evidence="2" id="KW-0227">DNA damage</keyword>
<dbReference type="GO" id="GO:0009432">
    <property type="term" value="P:SOS response"/>
    <property type="evidence" value="ECO:0007669"/>
    <property type="project" value="UniProtKB-KW"/>
</dbReference>
<dbReference type="STRING" id="1619100.UT34_C0001G0040"/>
<evidence type="ECO:0000259" key="6">
    <source>
        <dbReference type="PROSITE" id="PS50173"/>
    </source>
</evidence>
<comment type="caution">
    <text evidence="7">The sequence shown here is derived from an EMBL/GenBank/DDBJ whole genome shotgun (WGS) entry which is preliminary data.</text>
</comment>
<gene>
    <name evidence="7" type="ORF">UT34_C0001G0040</name>
</gene>
<dbReference type="Pfam" id="PF11799">
    <property type="entry name" value="IMS_C"/>
    <property type="match status" value="1"/>
</dbReference>
<sequence length="418" mass="47497">MSKVYGLVDCNNFFVSCERVFDPKLRNIPTVVLSNNDGCIVARSQEAKALGVKMGEPLFKAKDFLNKHNAEVRSSNYSLYADMSRRVMSVLEEMVPEIEIYSIDEAFLDLTSLRYRDLTMYAKQIKDSVYRCTGIPVSIGVAKTKTLAKIGNHIAKKNLTLNGVMDMNIMSVKQIDGILKNIPVEDVWGIGFRSYNKLRSMGVESAYNFKTLNESWIRSQMGINGWKVQQELGNLDCNFHHNDIRKSLVVSRSFSGYIEHFNELSGVLARFSHSAGESLREEGVEAKYLSVYIRTNYYNQNHKQYMNSITVELEEHTNSSSVILAGVLQGLKKIYKDGFKYRKAGISIFDIKPEGYQLGMFTNARKLDPVFEVVDSVNRKWKGSIKLGRELFSQNKISAKELVSPNYTSSWTELLSVH</sequence>
<dbReference type="Gene3D" id="1.10.150.20">
    <property type="entry name" value="5' to 3' exonuclease, C-terminal subdomain"/>
    <property type="match status" value="1"/>
</dbReference>
<dbReference type="PANTHER" id="PTHR11076:SF34">
    <property type="entry name" value="PROTEIN UMUC"/>
    <property type="match status" value="1"/>
</dbReference>
<dbReference type="Gene3D" id="3.30.1490.100">
    <property type="entry name" value="DNA polymerase, Y-family, little finger domain"/>
    <property type="match status" value="1"/>
</dbReference>
<dbReference type="GO" id="GO:0003684">
    <property type="term" value="F:damaged DNA binding"/>
    <property type="evidence" value="ECO:0007669"/>
    <property type="project" value="InterPro"/>
</dbReference>
<dbReference type="Gene3D" id="3.40.1170.60">
    <property type="match status" value="1"/>
</dbReference>
<dbReference type="Gene3D" id="3.30.70.270">
    <property type="match status" value="1"/>
</dbReference>
<dbReference type="SUPFAM" id="SSF100879">
    <property type="entry name" value="Lesion bypass DNA polymerase (Y-family), little finger domain"/>
    <property type="match status" value="1"/>
</dbReference>
<dbReference type="CDD" id="cd01700">
    <property type="entry name" value="PolY_Pol_V_umuC"/>
    <property type="match status" value="1"/>
</dbReference>
<dbReference type="AlphaFoldDB" id="A0A0G0Q6F2"/>
<evidence type="ECO:0000313" key="7">
    <source>
        <dbReference type="EMBL" id="KKR06000.1"/>
    </source>
</evidence>
<dbReference type="InterPro" id="IPR036775">
    <property type="entry name" value="DNA_pol_Y-fam_lit_finger_sf"/>
</dbReference>
<dbReference type="Pfam" id="PF00817">
    <property type="entry name" value="IMS"/>
    <property type="match status" value="1"/>
</dbReference>
<feature type="domain" description="UmuC" evidence="6">
    <location>
        <begin position="5"/>
        <end position="191"/>
    </location>
</feature>
<dbReference type="EMBL" id="LBWK01000001">
    <property type="protein sequence ID" value="KKR06000.1"/>
    <property type="molecule type" value="Genomic_DNA"/>
</dbReference>
<dbReference type="GO" id="GO:0006281">
    <property type="term" value="P:DNA repair"/>
    <property type="evidence" value="ECO:0007669"/>
    <property type="project" value="UniProtKB-KW"/>
</dbReference>
<reference evidence="7 8" key="1">
    <citation type="journal article" date="2015" name="Nature">
        <title>rRNA introns, odd ribosomes, and small enigmatic genomes across a large radiation of phyla.</title>
        <authorList>
            <person name="Brown C.T."/>
            <person name="Hug L.A."/>
            <person name="Thomas B.C."/>
            <person name="Sharon I."/>
            <person name="Castelle C.J."/>
            <person name="Singh A."/>
            <person name="Wilkins M.J."/>
            <person name="Williams K.H."/>
            <person name="Banfield J.F."/>
        </authorList>
    </citation>
    <scope>NUCLEOTIDE SEQUENCE [LARGE SCALE GENOMIC DNA]</scope>
</reference>
<dbReference type="GO" id="GO:0003887">
    <property type="term" value="F:DNA-directed DNA polymerase activity"/>
    <property type="evidence" value="ECO:0007669"/>
    <property type="project" value="TreeGrafter"/>
</dbReference>
<dbReference type="GO" id="GO:0005829">
    <property type="term" value="C:cytosol"/>
    <property type="evidence" value="ECO:0007669"/>
    <property type="project" value="TreeGrafter"/>
</dbReference>
<dbReference type="PATRIC" id="fig|1619100.3.peg.41"/>
<evidence type="ECO:0000313" key="8">
    <source>
        <dbReference type="Proteomes" id="UP000034799"/>
    </source>
</evidence>
<dbReference type="SUPFAM" id="SSF56672">
    <property type="entry name" value="DNA/RNA polymerases"/>
    <property type="match status" value="1"/>
</dbReference>
<keyword evidence="5" id="KW-0742">SOS response</keyword>
<dbReference type="InterPro" id="IPR050116">
    <property type="entry name" value="DNA_polymerase-Y"/>
</dbReference>
<evidence type="ECO:0000256" key="1">
    <source>
        <dbReference type="ARBA" id="ARBA00010945"/>
    </source>
</evidence>
<comment type="similarity">
    <text evidence="1">Belongs to the DNA polymerase type-Y family.</text>
</comment>
<dbReference type="PANTHER" id="PTHR11076">
    <property type="entry name" value="DNA REPAIR POLYMERASE UMUC / TRANSFERASE FAMILY MEMBER"/>
    <property type="match status" value="1"/>
</dbReference>
<evidence type="ECO:0000256" key="2">
    <source>
        <dbReference type="ARBA" id="ARBA00022763"/>
    </source>
</evidence>
<accession>A0A0G0Q6F2</accession>
<keyword evidence="4" id="KW-0234">DNA repair</keyword>
<dbReference type="InterPro" id="IPR025188">
    <property type="entry name" value="DUF4113"/>
</dbReference>
<proteinExistence type="inferred from homology"/>
<dbReference type="InterPro" id="IPR043502">
    <property type="entry name" value="DNA/RNA_pol_sf"/>
</dbReference>